<organism evidence="2 3">
    <name type="scientific">Subtercola lobariae</name>
    <dbReference type="NCBI Taxonomy" id="1588641"/>
    <lineage>
        <taxon>Bacteria</taxon>
        <taxon>Bacillati</taxon>
        <taxon>Actinomycetota</taxon>
        <taxon>Actinomycetes</taxon>
        <taxon>Micrococcales</taxon>
        <taxon>Microbacteriaceae</taxon>
        <taxon>Subtercola</taxon>
    </lineage>
</organism>
<accession>A0A917EXK5</accession>
<sequence>MLVQLIVSGVLVKAGTAGAPVEQVTEVGVTEYEVMTGLVTVVVGWVVGCAGCDVGLAVVVGLAVAVGVAVGVGVALVGVTVALAVEFFEFD</sequence>
<protein>
    <recommendedName>
        <fullName evidence="4">Transmembrane protein</fullName>
    </recommendedName>
</protein>
<dbReference type="Proteomes" id="UP000598775">
    <property type="component" value="Unassembled WGS sequence"/>
</dbReference>
<comment type="caution">
    <text evidence="2">The sequence shown here is derived from an EMBL/GenBank/DDBJ whole genome shotgun (WGS) entry which is preliminary data.</text>
</comment>
<evidence type="ECO:0000313" key="2">
    <source>
        <dbReference type="EMBL" id="GGF21210.1"/>
    </source>
</evidence>
<name>A0A917EXK5_9MICO</name>
<reference evidence="2 3" key="1">
    <citation type="journal article" date="2014" name="Int. J. Syst. Evol. Microbiol.">
        <title>Complete genome sequence of Corynebacterium casei LMG S-19264T (=DSM 44701T), isolated from a smear-ripened cheese.</title>
        <authorList>
            <consortium name="US DOE Joint Genome Institute (JGI-PGF)"/>
            <person name="Walter F."/>
            <person name="Albersmeier A."/>
            <person name="Kalinowski J."/>
            <person name="Ruckert C."/>
        </authorList>
    </citation>
    <scope>NUCLEOTIDE SEQUENCE [LARGE SCALE GENOMIC DNA]</scope>
    <source>
        <strain evidence="2 3">CGMCC 1.12976</strain>
    </source>
</reference>
<proteinExistence type="predicted"/>
<gene>
    <name evidence="2" type="ORF">GCM10011399_13600</name>
</gene>
<dbReference type="EMBL" id="BMGP01000002">
    <property type="protein sequence ID" value="GGF21210.1"/>
    <property type="molecule type" value="Genomic_DNA"/>
</dbReference>
<keyword evidence="1" id="KW-0472">Membrane</keyword>
<keyword evidence="3" id="KW-1185">Reference proteome</keyword>
<evidence type="ECO:0000256" key="1">
    <source>
        <dbReference type="SAM" id="Phobius"/>
    </source>
</evidence>
<keyword evidence="1" id="KW-1133">Transmembrane helix</keyword>
<evidence type="ECO:0008006" key="4">
    <source>
        <dbReference type="Google" id="ProtNLM"/>
    </source>
</evidence>
<dbReference type="AlphaFoldDB" id="A0A917EXK5"/>
<keyword evidence="1" id="KW-0812">Transmembrane</keyword>
<feature type="transmembrane region" description="Helical" evidence="1">
    <location>
        <begin position="34"/>
        <end position="52"/>
    </location>
</feature>
<evidence type="ECO:0000313" key="3">
    <source>
        <dbReference type="Proteomes" id="UP000598775"/>
    </source>
</evidence>
<feature type="transmembrane region" description="Helical" evidence="1">
    <location>
        <begin position="59"/>
        <end position="85"/>
    </location>
</feature>